<dbReference type="Proteomes" id="UP001159659">
    <property type="component" value="Unassembled WGS sequence"/>
</dbReference>
<evidence type="ECO:0000256" key="1">
    <source>
        <dbReference type="SAM" id="MobiDB-lite"/>
    </source>
</evidence>
<evidence type="ECO:0000313" key="5">
    <source>
        <dbReference type="Proteomes" id="UP001159659"/>
    </source>
</evidence>
<reference evidence="3" key="2">
    <citation type="submission" date="2022-12" db="EMBL/GenBank/DDBJ databases">
        <authorList>
            <person name="Webb A."/>
        </authorList>
    </citation>
    <scope>NUCLEOTIDE SEQUENCE</scope>
    <source>
        <strain evidence="3">Pf2</strain>
    </source>
</reference>
<comment type="caution">
    <text evidence="3">The sequence shown here is derived from an EMBL/GenBank/DDBJ whole genome shotgun (WGS) entry which is preliminary data.</text>
</comment>
<feature type="compositionally biased region" description="Polar residues" evidence="1">
    <location>
        <begin position="147"/>
        <end position="158"/>
    </location>
</feature>
<evidence type="ECO:0000313" key="3">
    <source>
        <dbReference type="EMBL" id="CAI5740921.1"/>
    </source>
</evidence>
<name>A0AAV0UVI5_9STRA</name>
<proteinExistence type="predicted"/>
<protein>
    <submittedName>
        <fullName evidence="3">Uncharacterized protein</fullName>
    </submittedName>
</protein>
<organism evidence="3 5">
    <name type="scientific">Peronospora farinosa</name>
    <dbReference type="NCBI Taxonomy" id="134698"/>
    <lineage>
        <taxon>Eukaryota</taxon>
        <taxon>Sar</taxon>
        <taxon>Stramenopiles</taxon>
        <taxon>Oomycota</taxon>
        <taxon>Peronosporomycetes</taxon>
        <taxon>Peronosporales</taxon>
        <taxon>Peronosporaceae</taxon>
        <taxon>Peronospora</taxon>
    </lineage>
</organism>
<dbReference type="Proteomes" id="UP001157938">
    <property type="component" value="Unassembled WGS sequence"/>
</dbReference>
<dbReference type="EMBL" id="CANTFK010000994">
    <property type="protein sequence ID" value="CAI5740921.1"/>
    <property type="molecule type" value="Genomic_DNA"/>
</dbReference>
<sequence length="184" mass="20305">MQQQQQRVAVLSHVKTSSVPSSRNGSNARRIAWHGGKIVSNKAEAMQKFYQRKLRAGDRLTAQQIEAIQATLGLKLDDERAYNKSKIKLATYRPHAKVTAVGNHIVLKTGRVLGPKIDSKQKTKKTGRNGNAKYQAAHPPKPVTGKMSKQTETSSTISLEDKLGLPLRALVEGQAKRSSNTTRR</sequence>
<gene>
    <name evidence="2" type="ORF">PFR001_LOCUS212</name>
    <name evidence="3" type="ORF">PFR002_LOCUS9412</name>
</gene>
<evidence type="ECO:0000313" key="4">
    <source>
        <dbReference type="Proteomes" id="UP001157938"/>
    </source>
</evidence>
<dbReference type="EMBL" id="CAKLBC010000004">
    <property type="protein sequence ID" value="CAH0484451.1"/>
    <property type="molecule type" value="Genomic_DNA"/>
</dbReference>
<accession>A0AAV0UVI5</accession>
<feature type="region of interest" description="Disordered" evidence="1">
    <location>
        <begin position="116"/>
        <end position="160"/>
    </location>
</feature>
<reference evidence="2 4" key="1">
    <citation type="submission" date="2021-11" db="EMBL/GenBank/DDBJ databases">
        <authorList>
            <person name="Islam A."/>
            <person name="Islam S."/>
            <person name="Flora M.S."/>
            <person name="Rahman M."/>
            <person name="Ziaur R.M."/>
            <person name="Epstein J.H."/>
            <person name="Hassan M."/>
            <person name="Klassen M."/>
            <person name="Woodard K."/>
            <person name="Webb A."/>
            <person name="Webby R.J."/>
            <person name="El Zowalaty M.E."/>
        </authorList>
    </citation>
    <scope>NUCLEOTIDE SEQUENCE [LARGE SCALE GENOMIC DNA]</scope>
    <source>
        <strain evidence="2">Pf1</strain>
    </source>
</reference>
<keyword evidence="4" id="KW-1185">Reference proteome</keyword>
<evidence type="ECO:0000313" key="2">
    <source>
        <dbReference type="EMBL" id="CAH0484451.1"/>
    </source>
</evidence>
<dbReference type="AlphaFoldDB" id="A0AAV0UVI5"/>